<dbReference type="RefSeq" id="WP_036134765.1">
    <property type="nucleotide sequence ID" value="NZ_ANIE01000010.1"/>
</dbReference>
<accession>A0A072N9P6</accession>
<evidence type="ECO:0000256" key="4">
    <source>
        <dbReference type="ARBA" id="ARBA00025742"/>
    </source>
</evidence>
<dbReference type="STRING" id="1137280.D777_00265"/>
<keyword evidence="2" id="KW-0378">Hydrolase</keyword>
<evidence type="ECO:0000259" key="5">
    <source>
        <dbReference type="Pfam" id="PF00149"/>
    </source>
</evidence>
<evidence type="ECO:0000256" key="2">
    <source>
        <dbReference type="ARBA" id="ARBA00022801"/>
    </source>
</evidence>
<dbReference type="EMBL" id="ANIE01000010">
    <property type="protein sequence ID" value="KEF29760.1"/>
    <property type="molecule type" value="Genomic_DNA"/>
</dbReference>
<dbReference type="PATRIC" id="fig|1137280.3.peg.3415"/>
<sequence length="268" mass="29595">MTTTADTRPLRVLQLTDPHLMANPDGELLGVNTRESLSAVISEVLKRHGEPDLILATGDLAQDGSEEAYRVFGNNLGAFSCGSAWIAGNHDNAEILQSVASEFCANRRHIIQGGWQFVLLDSSVPGKVFGDLAPSELEFLESCLNQHPEIPAVVSLHHHPVDIGSDWMEKIGLKNREAFWRVVDRFPQVKVVLWGHIHQDLQQERGDVALLATPSTCIQFTAGSSDFSVEPLPPGYRWFELGPAGDFHTEVHRADGFEFTLDRNSTGY</sequence>
<dbReference type="NCBIfam" id="NF008359">
    <property type="entry name" value="PRK11148.1"/>
    <property type="match status" value="1"/>
</dbReference>
<dbReference type="InterPro" id="IPR026575">
    <property type="entry name" value="GpdQ/CpdA-like"/>
</dbReference>
<dbReference type="Pfam" id="PF00149">
    <property type="entry name" value="Metallophos"/>
    <property type="match status" value="1"/>
</dbReference>
<keyword evidence="1" id="KW-0479">Metal-binding</keyword>
<evidence type="ECO:0000313" key="6">
    <source>
        <dbReference type="EMBL" id="KEF29760.1"/>
    </source>
</evidence>
<dbReference type="AlphaFoldDB" id="A0A072N9P6"/>
<keyword evidence="7" id="KW-1185">Reference proteome</keyword>
<dbReference type="Proteomes" id="UP000035057">
    <property type="component" value="Unassembled WGS sequence"/>
</dbReference>
<comment type="caution">
    <text evidence="6">The sequence shown here is derived from an EMBL/GenBank/DDBJ whole genome shotgun (WGS) entry which is preliminary data.</text>
</comment>
<dbReference type="InterPro" id="IPR004843">
    <property type="entry name" value="Calcineurin-like_PHP"/>
</dbReference>
<dbReference type="Gene3D" id="3.60.21.10">
    <property type="match status" value="1"/>
</dbReference>
<comment type="similarity">
    <text evidence="4">Belongs to the cyclic nucleotide phosphodiesterase class-III family.</text>
</comment>
<name>A0A072N9P6_9GAMM</name>
<evidence type="ECO:0000256" key="1">
    <source>
        <dbReference type="ARBA" id="ARBA00022723"/>
    </source>
</evidence>
<gene>
    <name evidence="6" type="ORF">D777_00265</name>
</gene>
<dbReference type="GO" id="GO:0004112">
    <property type="term" value="F:cyclic-nucleotide phosphodiesterase activity"/>
    <property type="evidence" value="ECO:0007669"/>
    <property type="project" value="InterPro"/>
</dbReference>
<proteinExistence type="inferred from homology"/>
<feature type="domain" description="Calcineurin-like phosphoesterase" evidence="5">
    <location>
        <begin position="10"/>
        <end position="199"/>
    </location>
</feature>
<dbReference type="InterPro" id="IPR029052">
    <property type="entry name" value="Metallo-depent_PP-like"/>
</dbReference>
<dbReference type="SUPFAM" id="SSF56300">
    <property type="entry name" value="Metallo-dependent phosphatases"/>
    <property type="match status" value="1"/>
</dbReference>
<reference evidence="6 7" key="1">
    <citation type="submission" date="2012-12" db="EMBL/GenBank/DDBJ databases">
        <title>Genome assembly of Marinobacter sp. AK21.</title>
        <authorList>
            <person name="Khatri I."/>
            <person name="Kumar R."/>
            <person name="Vaidya B."/>
            <person name="Subramanian S."/>
            <person name="Pinnaka A."/>
        </authorList>
    </citation>
    <scope>NUCLEOTIDE SEQUENCE [LARGE SCALE GENOMIC DNA]</scope>
    <source>
        <strain evidence="6 7">AK21</strain>
    </source>
</reference>
<evidence type="ECO:0000313" key="7">
    <source>
        <dbReference type="Proteomes" id="UP000035057"/>
    </source>
</evidence>
<dbReference type="InterPro" id="IPR050884">
    <property type="entry name" value="CNP_phosphodiesterase-III"/>
</dbReference>
<dbReference type="CDD" id="cd07402">
    <property type="entry name" value="MPP_GpdQ"/>
    <property type="match status" value="1"/>
</dbReference>
<dbReference type="PANTHER" id="PTHR42988">
    <property type="entry name" value="PHOSPHOHYDROLASE"/>
    <property type="match status" value="1"/>
</dbReference>
<dbReference type="PANTHER" id="PTHR42988:SF2">
    <property type="entry name" value="CYCLIC NUCLEOTIDE PHOSPHODIESTERASE CBUA0032-RELATED"/>
    <property type="match status" value="1"/>
</dbReference>
<keyword evidence="3" id="KW-0408">Iron</keyword>
<dbReference type="GO" id="GO:0046872">
    <property type="term" value="F:metal ion binding"/>
    <property type="evidence" value="ECO:0007669"/>
    <property type="project" value="UniProtKB-KW"/>
</dbReference>
<protein>
    <submittedName>
        <fullName evidence="6">3',5'-cyclic-nucleotide phosphodiesterase</fullName>
    </submittedName>
</protein>
<organism evidence="6 7">
    <name type="scientific">Marinobacter nitratireducens</name>
    <dbReference type="NCBI Taxonomy" id="1137280"/>
    <lineage>
        <taxon>Bacteria</taxon>
        <taxon>Pseudomonadati</taxon>
        <taxon>Pseudomonadota</taxon>
        <taxon>Gammaproteobacteria</taxon>
        <taxon>Pseudomonadales</taxon>
        <taxon>Marinobacteraceae</taxon>
        <taxon>Marinobacter</taxon>
    </lineage>
</organism>
<dbReference type="OrthoDB" id="9784378at2"/>
<evidence type="ECO:0000256" key="3">
    <source>
        <dbReference type="ARBA" id="ARBA00023004"/>
    </source>
</evidence>